<gene>
    <name evidence="5" type="ORF">IAB31_00515</name>
</gene>
<feature type="compositionally biased region" description="Polar residues" evidence="1">
    <location>
        <begin position="191"/>
        <end position="201"/>
    </location>
</feature>
<feature type="domain" description="Bacterial repeat" evidence="4">
    <location>
        <begin position="125"/>
        <end position="188"/>
    </location>
</feature>
<evidence type="ECO:0000259" key="4">
    <source>
        <dbReference type="Pfam" id="PF18998"/>
    </source>
</evidence>
<dbReference type="Gene3D" id="2.60.40.4270">
    <property type="entry name" value="Listeria-Bacteroides repeat domain"/>
    <property type="match status" value="1"/>
</dbReference>
<keyword evidence="2" id="KW-0472">Membrane</keyword>
<dbReference type="AlphaFoldDB" id="A0A9D1D834"/>
<organism evidence="5 6">
    <name type="scientific">Candidatus Choladousia intestinavium</name>
    <dbReference type="NCBI Taxonomy" id="2840727"/>
    <lineage>
        <taxon>Bacteria</taxon>
        <taxon>Bacillati</taxon>
        <taxon>Bacillota</taxon>
        <taxon>Clostridia</taxon>
        <taxon>Lachnospirales</taxon>
        <taxon>Lachnospiraceae</taxon>
        <taxon>Lachnospiraceae incertae sedis</taxon>
        <taxon>Candidatus Choladousia</taxon>
    </lineage>
</organism>
<dbReference type="EMBL" id="DVGK01000007">
    <property type="protein sequence ID" value="HIR12391.1"/>
    <property type="molecule type" value="Genomic_DNA"/>
</dbReference>
<proteinExistence type="predicted"/>
<feature type="compositionally biased region" description="Low complexity" evidence="1">
    <location>
        <begin position="358"/>
        <end position="428"/>
    </location>
</feature>
<feature type="domain" description="Bacterial repeat" evidence="4">
    <location>
        <begin position="553"/>
        <end position="626"/>
    </location>
</feature>
<evidence type="ECO:0000256" key="3">
    <source>
        <dbReference type="SAM" id="SignalP"/>
    </source>
</evidence>
<dbReference type="InterPro" id="IPR044060">
    <property type="entry name" value="Bacterial_rp_domain"/>
</dbReference>
<feature type="compositionally biased region" description="Low complexity" evidence="1">
    <location>
        <begin position="202"/>
        <end position="221"/>
    </location>
</feature>
<reference evidence="5" key="2">
    <citation type="journal article" date="2021" name="PeerJ">
        <title>Extensive microbial diversity within the chicken gut microbiome revealed by metagenomics and culture.</title>
        <authorList>
            <person name="Gilroy R."/>
            <person name="Ravi A."/>
            <person name="Getino M."/>
            <person name="Pursley I."/>
            <person name="Horton D.L."/>
            <person name="Alikhan N.F."/>
            <person name="Baker D."/>
            <person name="Gharbi K."/>
            <person name="Hall N."/>
            <person name="Watson M."/>
            <person name="Adriaenssens E.M."/>
            <person name="Foster-Nyarko E."/>
            <person name="Jarju S."/>
            <person name="Secka A."/>
            <person name="Antonio M."/>
            <person name="Oren A."/>
            <person name="Chaudhuri R.R."/>
            <person name="La Ragione R."/>
            <person name="Hildebrand F."/>
            <person name="Pallen M.J."/>
        </authorList>
    </citation>
    <scope>NUCLEOTIDE SEQUENCE</scope>
    <source>
        <strain evidence="5">ChiSjej4B22-8148</strain>
    </source>
</reference>
<evidence type="ECO:0000256" key="2">
    <source>
        <dbReference type="SAM" id="Phobius"/>
    </source>
</evidence>
<feature type="domain" description="Bacterial repeat" evidence="4">
    <location>
        <begin position="631"/>
        <end position="706"/>
    </location>
</feature>
<feature type="domain" description="Bacterial repeat" evidence="4">
    <location>
        <begin position="720"/>
        <end position="779"/>
    </location>
</feature>
<feature type="domain" description="Bacterial repeat" evidence="4">
    <location>
        <begin position="783"/>
        <end position="851"/>
    </location>
</feature>
<comment type="caution">
    <text evidence="5">The sequence shown here is derived from an EMBL/GenBank/DDBJ whole genome shotgun (WGS) entry which is preliminary data.</text>
</comment>
<accession>A0A9D1D834</accession>
<evidence type="ECO:0000256" key="1">
    <source>
        <dbReference type="SAM" id="MobiDB-lite"/>
    </source>
</evidence>
<feature type="region of interest" description="Disordered" evidence="1">
    <location>
        <begin position="343"/>
        <end position="490"/>
    </location>
</feature>
<evidence type="ECO:0000313" key="5">
    <source>
        <dbReference type="EMBL" id="HIR12391.1"/>
    </source>
</evidence>
<protein>
    <submittedName>
        <fullName evidence="5">InlB B-repeat-containing protein</fullName>
    </submittedName>
</protein>
<feature type="signal peptide" evidence="3">
    <location>
        <begin position="1"/>
        <end position="25"/>
    </location>
</feature>
<feature type="domain" description="Bacterial repeat" evidence="4">
    <location>
        <begin position="265"/>
        <end position="343"/>
    </location>
</feature>
<reference evidence="5" key="1">
    <citation type="submission" date="2020-10" db="EMBL/GenBank/DDBJ databases">
        <authorList>
            <person name="Gilroy R."/>
        </authorList>
    </citation>
    <scope>NUCLEOTIDE SEQUENCE</scope>
    <source>
        <strain evidence="5">ChiSjej4B22-8148</strain>
    </source>
</reference>
<sequence length="1000" mass="105823">MKKRQKKIFGILLSCLLAVSPVMQAGAATEYDAANGVNAQLLFPGDSLTGAGGAIVRGEETLSEGGSWTNDDKGIVYAATSNPDNGTIELETVGYMLDVENGTSSTDAQISGNHYTFGEWEKPEVSTDRAYYPEGTTVKITAAEAPEGMEFSGWKTEDSVDLADASSAETTFTMPDRGVTLTAEYREIQQETQGTTEAVQNSTETSAPETAETSGETAETSVPESTSAGDDSTVVIGGTEGSTDIVIGGEEDHSQSETAQTSGSYTLTVENGTGSGSYTAGSVVTVEAQDPTGADSIFAGWFISSMNAGGLTDESGQSVDLSQASLTFVMPEADVTLTAQFSAPETQVQSEESETASESETQVQSETASESETQVQSETVTESETQVQSETASESETQAQSETVSESETQAQSETASESETQVQSETVPESGSQSESSTEPIVEIQSETTQAETAAVQESETTPATEQSETPETYQVTVEDGSGSGTAEAGTTVNIEADQKEGYTFQAWSVTEGNVGLVDPSEEVTSFVMPASNVTVLAQYVPTQYTVTLENAVTADSATAYAAGTTVTVTPADRTSEKLQFDHWEVRQVAADGTETEMKLQDNKVGTLAFQMPASNIKVTAVYTEMPSVYTVTVANGTLEGGTSQTTVEEGTSITVTANPSAAGYAFSRWLVNNGTVDLGDAIYNSTMTLQVNQDLTIQAEYEGIPYDITVEDGAANYESAVAGTVVTITADEAPEGQEFDYWQVDTGNVTLADSQSETTTFEMTSAAVQISAHYRQVEYEVTVENGSSAADFYYMDDTVTVSSNYPASGRVFDQWVAVSGNVTFADASRWQTSFTMPSSDVVVRATYKDGPSPDNNQIQNIVAGGEYYTGDTISFTAAGAGMSNSNPNPGDYRYRPASYQIGNVTGTWQGSPYTISMAINATGEYTLKVIFNRDVYDGSNWVADGTTDTKSVTFRVVTRAAGVATGDETPIYQVIAIAAVACVIFVGLLVTVLRKRRR</sequence>
<keyword evidence="2" id="KW-1133">Transmembrane helix</keyword>
<feature type="region of interest" description="Disordered" evidence="1">
    <location>
        <begin position="191"/>
        <end position="263"/>
    </location>
</feature>
<feature type="chain" id="PRO_5038339163" evidence="3">
    <location>
        <begin position="26"/>
        <end position="1000"/>
    </location>
</feature>
<feature type="domain" description="Bacterial repeat" evidence="4">
    <location>
        <begin position="477"/>
        <end position="543"/>
    </location>
</feature>
<dbReference type="Proteomes" id="UP000886757">
    <property type="component" value="Unassembled WGS sequence"/>
</dbReference>
<keyword evidence="2" id="KW-0812">Transmembrane</keyword>
<feature type="compositionally biased region" description="Polar residues" evidence="1">
    <location>
        <begin position="430"/>
        <end position="477"/>
    </location>
</feature>
<name>A0A9D1D834_9FIRM</name>
<dbReference type="Pfam" id="PF18998">
    <property type="entry name" value="Flg_new_2"/>
    <property type="match status" value="7"/>
</dbReference>
<feature type="transmembrane region" description="Helical" evidence="2">
    <location>
        <begin position="973"/>
        <end position="995"/>
    </location>
</feature>
<keyword evidence="3" id="KW-0732">Signal</keyword>
<dbReference type="InterPro" id="IPR042229">
    <property type="entry name" value="Listeria/Bacterioides_rpt_sf"/>
</dbReference>
<evidence type="ECO:0000313" key="6">
    <source>
        <dbReference type="Proteomes" id="UP000886757"/>
    </source>
</evidence>